<evidence type="ECO:0000256" key="8">
    <source>
        <dbReference type="ARBA" id="ARBA00023306"/>
    </source>
</evidence>
<gene>
    <name evidence="14" type="ORF">HID58_031997</name>
</gene>
<keyword evidence="6 9" id="KW-0195">Cyclin</keyword>
<accession>A0ABQ8BWX4</accession>
<comment type="similarity">
    <text evidence="2">Belongs to the nucleobase:cation symporter-2 (NCS2) (TC 2.A.40) family.</text>
</comment>
<feature type="region of interest" description="Disordered" evidence="10">
    <location>
        <begin position="655"/>
        <end position="677"/>
    </location>
</feature>
<dbReference type="PROSITE" id="PS00292">
    <property type="entry name" value="CYCLINS"/>
    <property type="match status" value="1"/>
</dbReference>
<evidence type="ECO:0000256" key="7">
    <source>
        <dbReference type="ARBA" id="ARBA00023136"/>
    </source>
</evidence>
<comment type="similarity">
    <text evidence="9">Belongs to the cyclin family.</text>
</comment>
<evidence type="ECO:0000259" key="13">
    <source>
        <dbReference type="SMART" id="SM01332"/>
    </source>
</evidence>
<dbReference type="SMART" id="SM00385">
    <property type="entry name" value="CYCLIN"/>
    <property type="match status" value="2"/>
</dbReference>
<dbReference type="InterPro" id="IPR036915">
    <property type="entry name" value="Cyclin-like_sf"/>
</dbReference>
<keyword evidence="3" id="KW-0132">Cell division</keyword>
<feature type="transmembrane region" description="Helical" evidence="11">
    <location>
        <begin position="154"/>
        <end position="173"/>
    </location>
</feature>
<dbReference type="CDD" id="cd20562">
    <property type="entry name" value="CYCLIN_AtCycA_like_rpt1"/>
    <property type="match status" value="1"/>
</dbReference>
<feature type="transmembrane region" description="Helical" evidence="11">
    <location>
        <begin position="185"/>
        <end position="206"/>
    </location>
</feature>
<dbReference type="SMART" id="SM01332">
    <property type="entry name" value="Cyclin_C"/>
    <property type="match status" value="1"/>
</dbReference>
<feature type="domain" description="Cyclin-like" evidence="12">
    <location>
        <begin position="809"/>
        <end position="893"/>
    </location>
</feature>
<feature type="transmembrane region" description="Helical" evidence="11">
    <location>
        <begin position="278"/>
        <end position="300"/>
    </location>
</feature>
<dbReference type="NCBIfam" id="NF037981">
    <property type="entry name" value="NCS2_1"/>
    <property type="match status" value="1"/>
</dbReference>
<dbReference type="Pfam" id="PF00134">
    <property type="entry name" value="Cyclin_N"/>
    <property type="match status" value="1"/>
</dbReference>
<dbReference type="Pfam" id="PF00860">
    <property type="entry name" value="Xan_ur_permease"/>
    <property type="match status" value="1"/>
</dbReference>
<dbReference type="Proteomes" id="UP000824890">
    <property type="component" value="Unassembled WGS sequence"/>
</dbReference>
<evidence type="ECO:0000256" key="9">
    <source>
        <dbReference type="RuleBase" id="RU000383"/>
    </source>
</evidence>
<dbReference type="InterPro" id="IPR048258">
    <property type="entry name" value="Cyclins_cyclin-box"/>
</dbReference>
<dbReference type="EMBL" id="JAGKQM010000009">
    <property type="protein sequence ID" value="KAH0908676.1"/>
    <property type="molecule type" value="Genomic_DNA"/>
</dbReference>
<comment type="caution">
    <text evidence="14">The sequence shown here is derived from an EMBL/GenBank/DDBJ whole genome shotgun (WGS) entry which is preliminary data.</text>
</comment>
<feature type="transmembrane region" description="Helical" evidence="11">
    <location>
        <begin position="449"/>
        <end position="469"/>
    </location>
</feature>
<name>A0ABQ8BWX4_BRANA</name>
<protein>
    <recommendedName>
        <fullName evidence="16">B-like cyclin</fullName>
    </recommendedName>
</protein>
<feature type="transmembrane region" description="Helical" evidence="11">
    <location>
        <begin position="212"/>
        <end position="230"/>
    </location>
</feature>
<evidence type="ECO:0000256" key="1">
    <source>
        <dbReference type="ARBA" id="ARBA00004141"/>
    </source>
</evidence>
<comment type="subcellular location">
    <subcellularLocation>
        <location evidence="1">Membrane</location>
        <topology evidence="1">Multi-pass membrane protein</topology>
    </subcellularLocation>
</comment>
<dbReference type="PANTHER" id="PTHR11119">
    <property type="entry name" value="XANTHINE-URACIL / VITAMIN C PERMEASE FAMILY MEMBER"/>
    <property type="match status" value="1"/>
</dbReference>
<evidence type="ECO:0000259" key="12">
    <source>
        <dbReference type="SMART" id="SM00385"/>
    </source>
</evidence>
<evidence type="ECO:0008006" key="16">
    <source>
        <dbReference type="Google" id="ProtNLM"/>
    </source>
</evidence>
<feature type="domain" description="Cyclin C-terminal" evidence="13">
    <location>
        <begin position="902"/>
        <end position="1028"/>
    </location>
</feature>
<evidence type="ECO:0000256" key="6">
    <source>
        <dbReference type="ARBA" id="ARBA00023127"/>
    </source>
</evidence>
<evidence type="ECO:0000256" key="10">
    <source>
        <dbReference type="SAM" id="MobiDB-lite"/>
    </source>
</evidence>
<evidence type="ECO:0000256" key="5">
    <source>
        <dbReference type="ARBA" id="ARBA00022989"/>
    </source>
</evidence>
<feature type="transmembrane region" description="Helical" evidence="11">
    <location>
        <begin position="124"/>
        <end position="142"/>
    </location>
</feature>
<dbReference type="InterPro" id="IPR006671">
    <property type="entry name" value="Cyclin_N"/>
</dbReference>
<feature type="transmembrane region" description="Helical" evidence="11">
    <location>
        <begin position="93"/>
        <end position="112"/>
    </location>
</feature>
<evidence type="ECO:0000256" key="4">
    <source>
        <dbReference type="ARBA" id="ARBA00022692"/>
    </source>
</evidence>
<feature type="transmembrane region" description="Helical" evidence="11">
    <location>
        <begin position="421"/>
        <end position="443"/>
    </location>
</feature>
<feature type="compositionally biased region" description="Gly residues" evidence="10">
    <location>
        <begin position="1"/>
        <end position="58"/>
    </location>
</feature>
<dbReference type="Gene3D" id="1.10.472.10">
    <property type="entry name" value="Cyclin-like"/>
    <property type="match status" value="2"/>
</dbReference>
<evidence type="ECO:0000313" key="15">
    <source>
        <dbReference type="Proteomes" id="UP000824890"/>
    </source>
</evidence>
<proteinExistence type="inferred from homology"/>
<sequence>MANGGGNGGGGNNNNSGGGNGGGGNNNSGGGNGGGGNNNNRGGGNGGGGNSNNSGGGNRTVELQPHPVKEQLPGIQYCVNSPPPWFEALVLGFQHYLLSLGITVLIPSLLVPHMGGGDAEKARVIQTMLFVSGLTTLFQSFFGTRLPVIAAPSYAYIIPITSIISSTRFAYYTDPFERFVETLRSIQGALIIAGCFQVLVCFLGLWRNIARFLSPLSIAPLTTFAGLGLYQIGFPLLARCVEVGLPGLIFLVLVTQYLPRFLKMKKGVIWDGSRCDRYGMMMCIPLVWLLALLLTSSGVYNHKSQTTQISCRTDRNGLITNTPWIYLPYPFQWGSPTFHFTDSFAMMAASFVTLFESTGLFYASARYGSATPIPPSVISRGTGWLGVGVLLNGMLGGVSGITTSTENVGLLAMTKIGSRRVIQISAAFMIFFSIFGKFGAFFASIPLPIMASVYCIVLCFVCSAGISFLQFCNLNSFNTKFILGFSFFMAISIPQYFREYYNGGWRSDHHSSWFEDVIRVIFMSHTTVAGMIAIVLDCTLSRESDEAKKDCGLKWWEKFRLYNLDVRNDEFYDSDRSLAFSSLLVIFVEMLRNTMINRFGYIWLGKPVESFFNYKTMNRGSSRQPKANKETISTAKTRQGNVRVTRSRAKALGTSISPSKPVFKQQPKLKKRMASDDTRVCQHKRRAVLKDVTNTLACLDGNNVKASKRERDVDAEKSKLAEDLSKIRMVESATNSKDGDQKENGYDVTGYLKPVDIDSSDQDPKFCSLYAVNMYDSFHVAELDQRPSTSYMVQVQRDISPSMRGILIDWLVEVSEEYKLASDTLYLAVNLIDRFLSNNYIEKRRLQLLGVTCMLIASKYEEICAPRLEEFCFITDNTYTRLEVVAMETQVLNFLHFRLSVPTTKTFLRRFIQAAQASDQVLHTEMESMKSLANYLAELTLVEYSFLRFLPSLIAASAVFLARWTLDQSKHPWNSTLQHYTRYETPALKNTVLAMEDLQLNTSGSILVAIRNKYNQEKFKRVATLTSPESVTTLFSR</sequence>
<evidence type="ECO:0000256" key="3">
    <source>
        <dbReference type="ARBA" id="ARBA00022618"/>
    </source>
</evidence>
<dbReference type="InterPro" id="IPR006043">
    <property type="entry name" value="NCS2"/>
</dbReference>
<feature type="region of interest" description="Disordered" evidence="10">
    <location>
        <begin position="1"/>
        <end position="63"/>
    </location>
</feature>
<dbReference type="CDD" id="cd20506">
    <property type="entry name" value="CYCLIN_AtCycA-like_rpt2"/>
    <property type="match status" value="1"/>
</dbReference>
<feature type="domain" description="Cyclin-like" evidence="12">
    <location>
        <begin position="906"/>
        <end position="1001"/>
    </location>
</feature>
<feature type="transmembrane region" description="Helical" evidence="11">
    <location>
        <begin position="237"/>
        <end position="258"/>
    </location>
</feature>
<keyword evidence="8" id="KW-0131">Cell cycle</keyword>
<evidence type="ECO:0000256" key="11">
    <source>
        <dbReference type="SAM" id="Phobius"/>
    </source>
</evidence>
<feature type="transmembrane region" description="Helical" evidence="11">
    <location>
        <begin position="481"/>
        <end position="497"/>
    </location>
</feature>
<evidence type="ECO:0000256" key="2">
    <source>
        <dbReference type="ARBA" id="ARBA00008821"/>
    </source>
</evidence>
<keyword evidence="7 11" id="KW-0472">Membrane</keyword>
<reference evidence="14 15" key="1">
    <citation type="submission" date="2021-05" db="EMBL/GenBank/DDBJ databases">
        <title>Genome Assembly of Synthetic Allotetraploid Brassica napus Reveals Homoeologous Exchanges between Subgenomes.</title>
        <authorList>
            <person name="Davis J.T."/>
        </authorList>
    </citation>
    <scope>NUCLEOTIDE SEQUENCE [LARGE SCALE GENOMIC DNA]</scope>
    <source>
        <strain evidence="15">cv. Da-Ae</strain>
        <tissue evidence="14">Seedling</tissue>
    </source>
</reference>
<dbReference type="Pfam" id="PF02984">
    <property type="entry name" value="Cyclin_C"/>
    <property type="match status" value="1"/>
</dbReference>
<evidence type="ECO:0000313" key="14">
    <source>
        <dbReference type="EMBL" id="KAH0908676.1"/>
    </source>
</evidence>
<dbReference type="InterPro" id="IPR013763">
    <property type="entry name" value="Cyclin-like_dom"/>
</dbReference>
<dbReference type="InterPro" id="IPR004367">
    <property type="entry name" value="Cyclin_C-dom"/>
</dbReference>
<keyword evidence="5 11" id="KW-1133">Transmembrane helix</keyword>
<organism evidence="14 15">
    <name type="scientific">Brassica napus</name>
    <name type="common">Rape</name>
    <dbReference type="NCBI Taxonomy" id="3708"/>
    <lineage>
        <taxon>Eukaryota</taxon>
        <taxon>Viridiplantae</taxon>
        <taxon>Streptophyta</taxon>
        <taxon>Embryophyta</taxon>
        <taxon>Tracheophyta</taxon>
        <taxon>Spermatophyta</taxon>
        <taxon>Magnoliopsida</taxon>
        <taxon>eudicotyledons</taxon>
        <taxon>Gunneridae</taxon>
        <taxon>Pentapetalae</taxon>
        <taxon>rosids</taxon>
        <taxon>malvids</taxon>
        <taxon>Brassicales</taxon>
        <taxon>Brassicaceae</taxon>
        <taxon>Brassiceae</taxon>
        <taxon>Brassica</taxon>
    </lineage>
</organism>
<dbReference type="SUPFAM" id="SSF47954">
    <property type="entry name" value="Cyclin-like"/>
    <property type="match status" value="2"/>
</dbReference>
<feature type="transmembrane region" description="Helical" evidence="11">
    <location>
        <begin position="517"/>
        <end position="540"/>
    </location>
</feature>
<keyword evidence="4 11" id="KW-0812">Transmembrane</keyword>
<keyword evidence="15" id="KW-1185">Reference proteome</keyword>